<keyword evidence="3" id="KW-0804">Transcription</keyword>
<dbReference type="Proteomes" id="UP001595752">
    <property type="component" value="Unassembled WGS sequence"/>
</dbReference>
<gene>
    <name evidence="5" type="ORF">ACFOU2_10790</name>
</gene>
<evidence type="ECO:0000256" key="1">
    <source>
        <dbReference type="ARBA" id="ARBA00023015"/>
    </source>
</evidence>
<evidence type="ECO:0000256" key="3">
    <source>
        <dbReference type="ARBA" id="ARBA00023163"/>
    </source>
</evidence>
<evidence type="ECO:0000259" key="4">
    <source>
        <dbReference type="Pfam" id="PF13377"/>
    </source>
</evidence>
<dbReference type="EMBL" id="JBHRZT010000044">
    <property type="protein sequence ID" value="MFC3883945.1"/>
    <property type="molecule type" value="Genomic_DNA"/>
</dbReference>
<proteinExistence type="predicted"/>
<evidence type="ECO:0000256" key="2">
    <source>
        <dbReference type="ARBA" id="ARBA00023125"/>
    </source>
</evidence>
<evidence type="ECO:0000313" key="5">
    <source>
        <dbReference type="EMBL" id="MFC3883945.1"/>
    </source>
</evidence>
<dbReference type="PANTHER" id="PTHR30146:SF109">
    <property type="entry name" value="HTH-TYPE TRANSCRIPTIONAL REGULATOR GALS"/>
    <property type="match status" value="1"/>
</dbReference>
<dbReference type="PANTHER" id="PTHR30146">
    <property type="entry name" value="LACI-RELATED TRANSCRIPTIONAL REPRESSOR"/>
    <property type="match status" value="1"/>
</dbReference>
<organism evidence="5 6">
    <name type="scientific">Bacillus songklensis</name>
    <dbReference type="NCBI Taxonomy" id="1069116"/>
    <lineage>
        <taxon>Bacteria</taxon>
        <taxon>Bacillati</taxon>
        <taxon>Bacillota</taxon>
        <taxon>Bacilli</taxon>
        <taxon>Bacillales</taxon>
        <taxon>Bacillaceae</taxon>
        <taxon>Bacillus</taxon>
    </lineage>
</organism>
<keyword evidence="6" id="KW-1185">Reference proteome</keyword>
<protein>
    <submittedName>
        <fullName evidence="5">Substrate-binding domain-containing protein</fullName>
    </submittedName>
</protein>
<dbReference type="InterPro" id="IPR046335">
    <property type="entry name" value="LacI/GalR-like_sensor"/>
</dbReference>
<dbReference type="InterPro" id="IPR028082">
    <property type="entry name" value="Peripla_BP_I"/>
</dbReference>
<sequence length="105" mass="11373">MTFLLKQAPDLTAVFAASDELAIGAISAAYQFGKKVPEDLSIIGYDNLSIAEMSIPPLTSVAQPLNDMGEKAASMVFEMIESNKLAPSCIFPHKIIERKSVRSLE</sequence>
<name>A0ABV8B202_9BACI</name>
<keyword evidence="2" id="KW-0238">DNA-binding</keyword>
<dbReference type="Pfam" id="PF13377">
    <property type="entry name" value="Peripla_BP_3"/>
    <property type="match status" value="1"/>
</dbReference>
<feature type="domain" description="Transcriptional regulator LacI/GalR-like sensor" evidence="4">
    <location>
        <begin position="8"/>
        <end position="101"/>
    </location>
</feature>
<reference evidence="6" key="1">
    <citation type="journal article" date="2019" name="Int. J. Syst. Evol. Microbiol.">
        <title>The Global Catalogue of Microorganisms (GCM) 10K type strain sequencing project: providing services to taxonomists for standard genome sequencing and annotation.</title>
        <authorList>
            <consortium name="The Broad Institute Genomics Platform"/>
            <consortium name="The Broad Institute Genome Sequencing Center for Infectious Disease"/>
            <person name="Wu L."/>
            <person name="Ma J."/>
        </authorList>
    </citation>
    <scope>NUCLEOTIDE SEQUENCE [LARGE SCALE GENOMIC DNA]</scope>
    <source>
        <strain evidence="6">CCUG 61889</strain>
    </source>
</reference>
<evidence type="ECO:0000313" key="6">
    <source>
        <dbReference type="Proteomes" id="UP001595752"/>
    </source>
</evidence>
<dbReference type="RefSeq" id="WP_377914928.1">
    <property type="nucleotide sequence ID" value="NZ_JBHRZT010000044.1"/>
</dbReference>
<dbReference type="Gene3D" id="3.40.50.2300">
    <property type="match status" value="1"/>
</dbReference>
<dbReference type="SUPFAM" id="SSF53822">
    <property type="entry name" value="Periplasmic binding protein-like I"/>
    <property type="match status" value="1"/>
</dbReference>
<comment type="caution">
    <text evidence="5">The sequence shown here is derived from an EMBL/GenBank/DDBJ whole genome shotgun (WGS) entry which is preliminary data.</text>
</comment>
<accession>A0ABV8B202</accession>
<keyword evidence="1" id="KW-0805">Transcription regulation</keyword>